<dbReference type="EMBL" id="QJKJ01004058">
    <property type="protein sequence ID" value="RDX95723.1"/>
    <property type="molecule type" value="Genomic_DNA"/>
</dbReference>
<comment type="caution">
    <text evidence="1">The sequence shown here is derived from an EMBL/GenBank/DDBJ whole genome shotgun (WGS) entry which is preliminary data.</text>
</comment>
<feature type="non-terminal residue" evidence="1">
    <location>
        <position position="1"/>
    </location>
</feature>
<dbReference type="Proteomes" id="UP000257109">
    <property type="component" value="Unassembled WGS sequence"/>
</dbReference>
<evidence type="ECO:0000313" key="1">
    <source>
        <dbReference type="EMBL" id="RDX95723.1"/>
    </source>
</evidence>
<proteinExistence type="predicted"/>
<dbReference type="OrthoDB" id="1741921at2759"/>
<protein>
    <submittedName>
        <fullName evidence="1">Uncharacterized protein</fullName>
    </submittedName>
</protein>
<dbReference type="AlphaFoldDB" id="A0A371GZ26"/>
<gene>
    <name evidence="1" type="ORF">CR513_21724</name>
</gene>
<name>A0A371GZ26_MUCPR</name>
<sequence length="111" mass="13119">MVNKTLSQLLRTTSHTSFELVYYFNLLFPLDLLPLPDMDGLSKVQFMTKLHEKAHVYMVKKGEWYAKLDNKGKKGRVLEKGNVLWVHLRKERFPTLRKYKLLPRLGGWGRD</sequence>
<reference evidence="1" key="1">
    <citation type="submission" date="2018-05" db="EMBL/GenBank/DDBJ databases">
        <title>Draft genome of Mucuna pruriens seed.</title>
        <authorList>
            <person name="Nnadi N.E."/>
            <person name="Vos R."/>
            <person name="Hasami M.H."/>
            <person name="Devisetty U.K."/>
            <person name="Aguiy J.C."/>
        </authorList>
    </citation>
    <scope>NUCLEOTIDE SEQUENCE [LARGE SCALE GENOMIC DNA]</scope>
    <source>
        <strain evidence="1">JCA_2017</strain>
    </source>
</reference>
<accession>A0A371GZ26</accession>
<evidence type="ECO:0000313" key="2">
    <source>
        <dbReference type="Proteomes" id="UP000257109"/>
    </source>
</evidence>
<keyword evidence="2" id="KW-1185">Reference proteome</keyword>
<organism evidence="1 2">
    <name type="scientific">Mucuna pruriens</name>
    <name type="common">Velvet bean</name>
    <name type="synonym">Dolichos pruriens</name>
    <dbReference type="NCBI Taxonomy" id="157652"/>
    <lineage>
        <taxon>Eukaryota</taxon>
        <taxon>Viridiplantae</taxon>
        <taxon>Streptophyta</taxon>
        <taxon>Embryophyta</taxon>
        <taxon>Tracheophyta</taxon>
        <taxon>Spermatophyta</taxon>
        <taxon>Magnoliopsida</taxon>
        <taxon>eudicotyledons</taxon>
        <taxon>Gunneridae</taxon>
        <taxon>Pentapetalae</taxon>
        <taxon>rosids</taxon>
        <taxon>fabids</taxon>
        <taxon>Fabales</taxon>
        <taxon>Fabaceae</taxon>
        <taxon>Papilionoideae</taxon>
        <taxon>50 kb inversion clade</taxon>
        <taxon>NPAAA clade</taxon>
        <taxon>indigoferoid/millettioid clade</taxon>
        <taxon>Phaseoleae</taxon>
        <taxon>Mucuna</taxon>
    </lineage>
</organism>